<sequence>MSALTLYIDGIACWSPAWPDWATAAAALRDEVAGAAVAPQKRPAATMLAANERRRAPDSVLLALEVAQAAVAAAGLADDPPASVFASTHGDLAIVDALCSTLAADPLLLSPTRFHHSVHNAASGYWAIASGCGRGSSAVAQQGCTFAAGLLEAAGLCAADDAPVLLVGLDTAAAGRLAEVHADHGLLAFALVLSPHRTARSTRALRLAPGPVAARTALHSAAARALAGHAMADALPLAEALASLDTSGTGPLSLDLPLDRSTGGTGLAIGLERLDTDPAGAGQDGRNRPEA</sequence>
<dbReference type="SUPFAM" id="SSF53901">
    <property type="entry name" value="Thiolase-like"/>
    <property type="match status" value="1"/>
</dbReference>
<proteinExistence type="predicted"/>
<feature type="domain" description="Beta-ketoacyl synthase-like N-terminal" evidence="2">
    <location>
        <begin position="36"/>
        <end position="202"/>
    </location>
</feature>
<dbReference type="InterPro" id="IPR014030">
    <property type="entry name" value="Ketoacyl_synth_N"/>
</dbReference>
<accession>A0ABT9G921</accession>
<comment type="caution">
    <text evidence="3">The sequence shown here is derived from an EMBL/GenBank/DDBJ whole genome shotgun (WGS) entry which is preliminary data.</text>
</comment>
<evidence type="ECO:0000259" key="2">
    <source>
        <dbReference type="Pfam" id="PF13723"/>
    </source>
</evidence>
<dbReference type="EMBL" id="JAUZEE010000017">
    <property type="protein sequence ID" value="MDP4302895.1"/>
    <property type="molecule type" value="Genomic_DNA"/>
</dbReference>
<evidence type="ECO:0000313" key="4">
    <source>
        <dbReference type="Proteomes" id="UP001235760"/>
    </source>
</evidence>
<dbReference type="InterPro" id="IPR016039">
    <property type="entry name" value="Thiolase-like"/>
</dbReference>
<dbReference type="RefSeq" id="WP_305751434.1">
    <property type="nucleotide sequence ID" value="NZ_JAUZEE010000017.1"/>
</dbReference>
<reference evidence="3 4" key="1">
    <citation type="submission" date="2023-08" db="EMBL/GenBank/DDBJ databases">
        <authorList>
            <person name="Roldan D.M."/>
            <person name="Menes R.J."/>
        </authorList>
    </citation>
    <scope>NUCLEOTIDE SEQUENCE [LARGE SCALE GENOMIC DNA]</scope>
    <source>
        <strain evidence="3 4">CCM 2812</strain>
    </source>
</reference>
<name>A0ABT9G921_LEPDI</name>
<dbReference type="Proteomes" id="UP001235760">
    <property type="component" value="Unassembled WGS sequence"/>
</dbReference>
<evidence type="ECO:0000313" key="3">
    <source>
        <dbReference type="EMBL" id="MDP4302895.1"/>
    </source>
</evidence>
<evidence type="ECO:0000256" key="1">
    <source>
        <dbReference type="SAM" id="MobiDB-lite"/>
    </source>
</evidence>
<protein>
    <submittedName>
        <fullName evidence="3">Beta-ketoacyl synthase chain length factor</fullName>
    </submittedName>
</protein>
<keyword evidence="4" id="KW-1185">Reference proteome</keyword>
<feature type="region of interest" description="Disordered" evidence="1">
    <location>
        <begin position="269"/>
        <end position="291"/>
    </location>
</feature>
<organism evidence="3 4">
    <name type="scientific">Leptothrix discophora</name>
    <dbReference type="NCBI Taxonomy" id="89"/>
    <lineage>
        <taxon>Bacteria</taxon>
        <taxon>Pseudomonadati</taxon>
        <taxon>Pseudomonadota</taxon>
        <taxon>Betaproteobacteria</taxon>
        <taxon>Burkholderiales</taxon>
        <taxon>Sphaerotilaceae</taxon>
        <taxon>Leptothrix</taxon>
    </lineage>
</organism>
<dbReference type="Pfam" id="PF13723">
    <property type="entry name" value="Ketoacyl-synt_2"/>
    <property type="match status" value="1"/>
</dbReference>
<gene>
    <name evidence="3" type="ORF">Q8X39_19840</name>
</gene>